<dbReference type="Proteomes" id="UP000320314">
    <property type="component" value="Unassembled WGS sequence"/>
</dbReference>
<dbReference type="PANTHER" id="PTHR12110">
    <property type="entry name" value="HYDROXYPYRUVATE ISOMERASE"/>
    <property type="match status" value="1"/>
</dbReference>
<name>A0A506U4I7_9HYPH</name>
<protein>
    <submittedName>
        <fullName evidence="3">TIM barrel protein</fullName>
    </submittedName>
</protein>
<comment type="caution">
    <text evidence="3">The sequence shown here is derived from an EMBL/GenBank/DDBJ whole genome shotgun (WGS) entry which is preliminary data.</text>
</comment>
<dbReference type="InterPro" id="IPR013022">
    <property type="entry name" value="Xyl_isomerase-like_TIM-brl"/>
</dbReference>
<dbReference type="EMBL" id="VHLH01000015">
    <property type="protein sequence ID" value="TPW28368.1"/>
    <property type="molecule type" value="Genomic_DNA"/>
</dbReference>
<sequence>MSRRHSGRERSAVRPPRPRNTARRHGRSSASRSRCAGRSGCNSRGCDWPERSGNHRNGACSYRPYRCSYPVWRRTTTRRKLDFTSFRRSGSREATMFRTSLQTITWGDPQHERFHEIFALAQSSGFEGLEIGFRRLGQVEPEVMMALLARHGMRVNASHIGGNLGDPGQAANERVALDATLAHLAMLKVPYLLYSGLNESDDSVLDAAIDQLNVFAERCAQDGIALLYHNHNWEFEDGGRIWNRLRRAKSDALGHALDLGWAGKAGKDMGQLLDELDREVKILHFKDFVSEEPGENTCHLGEGIIDFSPAWRWLQGKADRDIWLTAEQDHATSADDACVANGAYLVENLERLEKAS</sequence>
<feature type="domain" description="Xylose isomerase-like TIM barrel" evidence="2">
    <location>
        <begin position="118"/>
        <end position="340"/>
    </location>
</feature>
<evidence type="ECO:0000256" key="1">
    <source>
        <dbReference type="SAM" id="MobiDB-lite"/>
    </source>
</evidence>
<evidence type="ECO:0000259" key="2">
    <source>
        <dbReference type="Pfam" id="PF01261"/>
    </source>
</evidence>
<accession>A0A506U4I7</accession>
<feature type="compositionally biased region" description="Low complexity" evidence="1">
    <location>
        <begin position="28"/>
        <end position="46"/>
    </location>
</feature>
<evidence type="ECO:0000313" key="4">
    <source>
        <dbReference type="Proteomes" id="UP000320314"/>
    </source>
</evidence>
<dbReference type="OrthoDB" id="9804047at2"/>
<dbReference type="AlphaFoldDB" id="A0A506U4I7"/>
<dbReference type="Gene3D" id="3.20.20.150">
    <property type="entry name" value="Divalent-metal-dependent TIM barrel enzymes"/>
    <property type="match status" value="1"/>
</dbReference>
<reference evidence="3 4" key="1">
    <citation type="submission" date="2019-06" db="EMBL/GenBank/DDBJ databases">
        <authorList>
            <person name="Li M."/>
        </authorList>
    </citation>
    <scope>NUCLEOTIDE SEQUENCE [LARGE SCALE GENOMIC DNA]</scope>
    <source>
        <strain evidence="3 4">BGMRC6574</strain>
    </source>
</reference>
<dbReference type="PANTHER" id="PTHR12110:SF41">
    <property type="entry name" value="INOSOSE DEHYDRATASE"/>
    <property type="match status" value="1"/>
</dbReference>
<feature type="region of interest" description="Disordered" evidence="1">
    <location>
        <begin position="1"/>
        <end position="48"/>
    </location>
</feature>
<gene>
    <name evidence="3" type="ORF">FJU11_09455</name>
</gene>
<evidence type="ECO:0000313" key="3">
    <source>
        <dbReference type="EMBL" id="TPW28368.1"/>
    </source>
</evidence>
<organism evidence="3 4">
    <name type="scientific">Pararhizobium mangrovi</name>
    <dbReference type="NCBI Taxonomy" id="2590452"/>
    <lineage>
        <taxon>Bacteria</taxon>
        <taxon>Pseudomonadati</taxon>
        <taxon>Pseudomonadota</taxon>
        <taxon>Alphaproteobacteria</taxon>
        <taxon>Hyphomicrobiales</taxon>
        <taxon>Rhizobiaceae</taxon>
        <taxon>Rhizobium/Agrobacterium group</taxon>
        <taxon>Pararhizobium</taxon>
    </lineage>
</organism>
<dbReference type="Pfam" id="PF01261">
    <property type="entry name" value="AP_endonuc_2"/>
    <property type="match status" value="1"/>
</dbReference>
<dbReference type="InterPro" id="IPR050312">
    <property type="entry name" value="IolE/XylAMocC-like"/>
</dbReference>
<keyword evidence="4" id="KW-1185">Reference proteome</keyword>
<feature type="compositionally biased region" description="Basic residues" evidence="1">
    <location>
        <begin position="16"/>
        <end position="27"/>
    </location>
</feature>
<dbReference type="InterPro" id="IPR036237">
    <property type="entry name" value="Xyl_isomerase-like_sf"/>
</dbReference>
<dbReference type="SUPFAM" id="SSF51658">
    <property type="entry name" value="Xylose isomerase-like"/>
    <property type="match status" value="1"/>
</dbReference>
<proteinExistence type="predicted"/>